<dbReference type="EMBL" id="MLJW01001636">
    <property type="protein sequence ID" value="OIQ77353.1"/>
    <property type="molecule type" value="Genomic_DNA"/>
</dbReference>
<gene>
    <name evidence="1" type="ORF">GALL_409510</name>
</gene>
<comment type="caution">
    <text evidence="1">The sequence shown here is derived from an EMBL/GenBank/DDBJ whole genome shotgun (WGS) entry which is preliminary data.</text>
</comment>
<reference evidence="1" key="1">
    <citation type="submission" date="2016-10" db="EMBL/GenBank/DDBJ databases">
        <title>Sequence of Gallionella enrichment culture.</title>
        <authorList>
            <person name="Poehlein A."/>
            <person name="Muehling M."/>
            <person name="Daniel R."/>
        </authorList>
    </citation>
    <scope>NUCLEOTIDE SEQUENCE</scope>
</reference>
<sequence>MALAFKLEDYIHEVLKHPRTCDGTVLCHMADEDDGDVAILCDSDEGVGNLTHLGDSARGAFDSIAGNGLDAVHDQKIGLDRIDVRYHCTKIGFSSKPEIGIDGAKPLSPQSNLGS</sequence>
<name>A0A1J5Q0V9_9ZZZZ</name>
<protein>
    <submittedName>
        <fullName evidence="1">Uncharacterized protein</fullName>
    </submittedName>
</protein>
<proteinExistence type="predicted"/>
<accession>A0A1J5Q0V9</accession>
<evidence type="ECO:0000313" key="1">
    <source>
        <dbReference type="EMBL" id="OIQ77353.1"/>
    </source>
</evidence>
<organism evidence="1">
    <name type="scientific">mine drainage metagenome</name>
    <dbReference type="NCBI Taxonomy" id="410659"/>
    <lineage>
        <taxon>unclassified sequences</taxon>
        <taxon>metagenomes</taxon>
        <taxon>ecological metagenomes</taxon>
    </lineage>
</organism>
<dbReference type="AlphaFoldDB" id="A0A1J5Q0V9"/>